<dbReference type="AlphaFoldDB" id="A0A2G8LBP2"/>
<dbReference type="Gene3D" id="3.30.70.330">
    <property type="match status" value="1"/>
</dbReference>
<keyword evidence="1" id="KW-0694">RNA-binding</keyword>
<sequence length="488" mass="55481">MEFDTFIQRKGKHFECEICGNRLATGQCVTDHMKGKKHRRLVNLKITREEQTERSIFVGNLRRTNSELELMGHFNKFGPISKIIIDKEKSAYAIIEFVEKQSAAKAVEEEKQTMNGLHIVVRPREVREFVSSGITQRNAALEGKKKKEDNLRLETQMLMAELVQKKTQVQESSSAASSSSRDADGASDGANPTTASDGSEMEEDTLDPDQAPEKECLEFVAQIIQKCVPSCHKVQTITSARKPVIKFVHKDSGLHCDIILNNRLVLRNTELIHFYCTLDPVVRPLILLIRRWAKLNHVAENSGPGPRLTNYALTWMVILFLQTKGIIPTIEELREAAGCEEQLIIDGWDCSLRLDCTMYRRRREDDKPGDLMQSFFEYYSNIDWALNCLCPRVGDKESSCYLQVLRLSESGKECCGCERGKTSLGIPMLFGLHPREQVARPGNYRLEFPMKDEHLTEELSRIHVDPERLKEAGLRGSHVCCLRCLGTH</sequence>
<dbReference type="PANTHER" id="PTHR12271:SF127">
    <property type="entry name" value="SPECKLE TARGETED PIP5K1A-REGULATED POLY(A) POLYMERASE"/>
    <property type="match status" value="1"/>
</dbReference>
<dbReference type="Pfam" id="PF00076">
    <property type="entry name" value="RRM_1"/>
    <property type="match status" value="1"/>
</dbReference>
<evidence type="ECO:0000256" key="1">
    <source>
        <dbReference type="PROSITE-ProRule" id="PRU00176"/>
    </source>
</evidence>
<dbReference type="InterPro" id="IPR054708">
    <property type="entry name" value="MTPAP-like_central"/>
</dbReference>
<protein>
    <recommendedName>
        <fullName evidence="3">RRM domain-containing protein</fullName>
    </recommendedName>
</protein>
<dbReference type="EMBL" id="MRZV01000134">
    <property type="protein sequence ID" value="PIK57686.1"/>
    <property type="molecule type" value="Genomic_DNA"/>
</dbReference>
<dbReference type="InterPro" id="IPR043519">
    <property type="entry name" value="NT_sf"/>
</dbReference>
<evidence type="ECO:0000256" key="2">
    <source>
        <dbReference type="SAM" id="MobiDB-lite"/>
    </source>
</evidence>
<dbReference type="SUPFAM" id="SSF81631">
    <property type="entry name" value="PAP/OAS1 substrate-binding domain"/>
    <property type="match status" value="1"/>
</dbReference>
<evidence type="ECO:0000313" key="5">
    <source>
        <dbReference type="Proteomes" id="UP000230750"/>
    </source>
</evidence>
<proteinExistence type="predicted"/>
<dbReference type="CDD" id="cd05402">
    <property type="entry name" value="NT_PAP_TUTase"/>
    <property type="match status" value="1"/>
</dbReference>
<dbReference type="OrthoDB" id="2274644at2759"/>
<dbReference type="Proteomes" id="UP000230750">
    <property type="component" value="Unassembled WGS sequence"/>
</dbReference>
<dbReference type="InterPro" id="IPR000504">
    <property type="entry name" value="RRM_dom"/>
</dbReference>
<dbReference type="SUPFAM" id="SSF81301">
    <property type="entry name" value="Nucleotidyltransferase"/>
    <property type="match status" value="1"/>
</dbReference>
<evidence type="ECO:0000313" key="4">
    <source>
        <dbReference type="EMBL" id="PIK57686.1"/>
    </source>
</evidence>
<gene>
    <name evidence="4" type="ORF">BSL78_05370</name>
</gene>
<feature type="compositionally biased region" description="Low complexity" evidence="2">
    <location>
        <begin position="172"/>
        <end position="190"/>
    </location>
</feature>
<name>A0A2G8LBP2_STIJA</name>
<dbReference type="SMART" id="SM00360">
    <property type="entry name" value="RRM"/>
    <property type="match status" value="1"/>
</dbReference>
<dbReference type="InterPro" id="IPR035979">
    <property type="entry name" value="RBD_domain_sf"/>
</dbReference>
<comment type="caution">
    <text evidence="4">The sequence shown here is derived from an EMBL/GenBank/DDBJ whole genome shotgun (WGS) entry which is preliminary data.</text>
</comment>
<dbReference type="PROSITE" id="PS00028">
    <property type="entry name" value="ZINC_FINGER_C2H2_1"/>
    <property type="match status" value="1"/>
</dbReference>
<organism evidence="4 5">
    <name type="scientific">Stichopus japonicus</name>
    <name type="common">Sea cucumber</name>
    <dbReference type="NCBI Taxonomy" id="307972"/>
    <lineage>
        <taxon>Eukaryota</taxon>
        <taxon>Metazoa</taxon>
        <taxon>Echinodermata</taxon>
        <taxon>Eleutherozoa</taxon>
        <taxon>Echinozoa</taxon>
        <taxon>Holothuroidea</taxon>
        <taxon>Aspidochirotacea</taxon>
        <taxon>Aspidochirotida</taxon>
        <taxon>Stichopodidae</taxon>
        <taxon>Apostichopus</taxon>
    </lineage>
</organism>
<dbReference type="InterPro" id="IPR012677">
    <property type="entry name" value="Nucleotide-bd_a/b_plait_sf"/>
</dbReference>
<evidence type="ECO:0000259" key="3">
    <source>
        <dbReference type="PROSITE" id="PS50102"/>
    </source>
</evidence>
<keyword evidence="5" id="KW-1185">Reference proteome</keyword>
<dbReference type="STRING" id="307972.A0A2G8LBP2"/>
<dbReference type="InterPro" id="IPR013087">
    <property type="entry name" value="Znf_C2H2_type"/>
</dbReference>
<dbReference type="GO" id="GO:1990817">
    <property type="term" value="F:poly(A) RNA polymerase activity"/>
    <property type="evidence" value="ECO:0007669"/>
    <property type="project" value="TreeGrafter"/>
</dbReference>
<accession>A0A2G8LBP2</accession>
<dbReference type="SUPFAM" id="SSF54928">
    <property type="entry name" value="RNA-binding domain, RBD"/>
    <property type="match status" value="1"/>
</dbReference>
<dbReference type="Pfam" id="PF22600">
    <property type="entry name" value="MTPAP-like_central"/>
    <property type="match status" value="1"/>
</dbReference>
<dbReference type="Gene3D" id="1.10.1410.10">
    <property type="match status" value="1"/>
</dbReference>
<dbReference type="PROSITE" id="PS50102">
    <property type="entry name" value="RRM"/>
    <property type="match status" value="1"/>
</dbReference>
<reference evidence="4 5" key="1">
    <citation type="journal article" date="2017" name="PLoS Biol.">
        <title>The sea cucumber genome provides insights into morphological evolution and visceral regeneration.</title>
        <authorList>
            <person name="Zhang X."/>
            <person name="Sun L."/>
            <person name="Yuan J."/>
            <person name="Sun Y."/>
            <person name="Gao Y."/>
            <person name="Zhang L."/>
            <person name="Li S."/>
            <person name="Dai H."/>
            <person name="Hamel J.F."/>
            <person name="Liu C."/>
            <person name="Yu Y."/>
            <person name="Liu S."/>
            <person name="Lin W."/>
            <person name="Guo K."/>
            <person name="Jin S."/>
            <person name="Xu P."/>
            <person name="Storey K.B."/>
            <person name="Huan P."/>
            <person name="Zhang T."/>
            <person name="Zhou Y."/>
            <person name="Zhang J."/>
            <person name="Lin C."/>
            <person name="Li X."/>
            <person name="Xing L."/>
            <person name="Huo D."/>
            <person name="Sun M."/>
            <person name="Wang L."/>
            <person name="Mercier A."/>
            <person name="Li F."/>
            <person name="Yang H."/>
            <person name="Xiang J."/>
        </authorList>
    </citation>
    <scope>NUCLEOTIDE SEQUENCE [LARGE SCALE GENOMIC DNA]</scope>
    <source>
        <strain evidence="4">Shaxun</strain>
        <tissue evidence="4">Muscle</tissue>
    </source>
</reference>
<dbReference type="Gene3D" id="3.30.460.10">
    <property type="entry name" value="Beta Polymerase, domain 2"/>
    <property type="match status" value="1"/>
</dbReference>
<feature type="domain" description="RRM" evidence="3">
    <location>
        <begin position="54"/>
        <end position="127"/>
    </location>
</feature>
<feature type="region of interest" description="Disordered" evidence="2">
    <location>
        <begin position="165"/>
        <end position="209"/>
    </location>
</feature>
<dbReference type="PANTHER" id="PTHR12271">
    <property type="entry name" value="POLY A POLYMERASE CID PAP -RELATED"/>
    <property type="match status" value="1"/>
</dbReference>
<dbReference type="GO" id="GO:0031123">
    <property type="term" value="P:RNA 3'-end processing"/>
    <property type="evidence" value="ECO:0007669"/>
    <property type="project" value="TreeGrafter"/>
</dbReference>
<dbReference type="GO" id="GO:0003723">
    <property type="term" value="F:RNA binding"/>
    <property type="evidence" value="ECO:0007669"/>
    <property type="project" value="UniProtKB-UniRule"/>
</dbReference>